<keyword evidence="2" id="KW-1185">Reference proteome</keyword>
<accession>A0AA47N6B5</accession>
<sequence length="337" mass="39222">MGDIIYSYGKERFGIVEKRTKRQHEVVKSGRQQEIDRLIQERRQLKKQWRKATDYEKEGRCDGAVGSAKKSRKNRKKKSRARVAFYKDPFKFVKSLFDRQKSGSLMEPKQKLEEYLEGVHKDRERFREMVVDKKFAINEEVMPTVLEKPVKSLGRWYDASLSDKAQVEGLRQETRPGIAKIDKSGLPGKLKLWCLQFGLLPRLMWPLTVYDVPLSKVERMEKMINSFVRKWLGVPRCLSRSLLTQGGNGNQNKRSSKLNRHLGIGILWAMFSMGLGRDVGKPSWGKASAGERRKMVVEEIHRQEEIVRCTKTVLQAKQGQWVNWEGVEKKKIKSRDL</sequence>
<reference evidence="1" key="1">
    <citation type="journal article" date="2023" name="Front. Mar. Sci.">
        <title>A new Merluccius polli reference genome to investigate the effects of global change in West African waters.</title>
        <authorList>
            <person name="Mateo J.L."/>
            <person name="Blanco-Fernandez C."/>
            <person name="Garcia-Vazquez E."/>
            <person name="Machado-Schiaffino G."/>
        </authorList>
    </citation>
    <scope>NUCLEOTIDE SEQUENCE</scope>
    <source>
        <strain evidence="1">C29</strain>
        <tissue evidence="1">Fin</tissue>
    </source>
</reference>
<proteinExistence type="predicted"/>
<dbReference type="AlphaFoldDB" id="A0AA47N6B5"/>
<comment type="caution">
    <text evidence="1">The sequence shown here is derived from an EMBL/GenBank/DDBJ whole genome shotgun (WGS) entry which is preliminary data.</text>
</comment>
<evidence type="ECO:0000313" key="2">
    <source>
        <dbReference type="Proteomes" id="UP001174136"/>
    </source>
</evidence>
<evidence type="ECO:0000313" key="1">
    <source>
        <dbReference type="EMBL" id="KAK0153233.1"/>
    </source>
</evidence>
<dbReference type="Proteomes" id="UP001174136">
    <property type="component" value="Unassembled WGS sequence"/>
</dbReference>
<name>A0AA47N6B5_MERPO</name>
<organism evidence="1 2">
    <name type="scientific">Merluccius polli</name>
    <name type="common">Benguela hake</name>
    <name type="synonym">Merluccius cadenati</name>
    <dbReference type="NCBI Taxonomy" id="89951"/>
    <lineage>
        <taxon>Eukaryota</taxon>
        <taxon>Metazoa</taxon>
        <taxon>Chordata</taxon>
        <taxon>Craniata</taxon>
        <taxon>Vertebrata</taxon>
        <taxon>Euteleostomi</taxon>
        <taxon>Actinopterygii</taxon>
        <taxon>Neopterygii</taxon>
        <taxon>Teleostei</taxon>
        <taxon>Neoteleostei</taxon>
        <taxon>Acanthomorphata</taxon>
        <taxon>Zeiogadaria</taxon>
        <taxon>Gadariae</taxon>
        <taxon>Gadiformes</taxon>
        <taxon>Gadoidei</taxon>
        <taxon>Merlucciidae</taxon>
        <taxon>Merluccius</taxon>
    </lineage>
</organism>
<gene>
    <name evidence="1" type="ORF">N1851_005106</name>
</gene>
<dbReference type="EMBL" id="JAOPHQ010000859">
    <property type="protein sequence ID" value="KAK0153233.1"/>
    <property type="molecule type" value="Genomic_DNA"/>
</dbReference>
<protein>
    <submittedName>
        <fullName evidence="1">Uncharacterized protein</fullName>
    </submittedName>
</protein>